<dbReference type="SUPFAM" id="SSF50465">
    <property type="entry name" value="EF-Tu/eEF-1alpha/eIF2-gamma C-terminal domain"/>
    <property type="match status" value="1"/>
</dbReference>
<dbReference type="PRINTS" id="PR00315">
    <property type="entry name" value="ELONGATNFCT"/>
</dbReference>
<dbReference type="CDD" id="cd03704">
    <property type="entry name" value="eRF3_C_III"/>
    <property type="match status" value="1"/>
</dbReference>
<comment type="similarity">
    <text evidence="2">Belongs to the TRAFAC class translation factor GTPase superfamily. Classic translation factor GTPase family. EF-Tu/EF-1A subfamily.</text>
</comment>
<dbReference type="FunFam" id="2.40.30.10:FF:000020">
    <property type="entry name" value="Translation elongation factor EF-1"/>
    <property type="match status" value="1"/>
</dbReference>
<evidence type="ECO:0000259" key="8">
    <source>
        <dbReference type="PROSITE" id="PS51371"/>
    </source>
</evidence>
<evidence type="ECO:0000313" key="11">
    <source>
        <dbReference type="Proteomes" id="UP000011083"/>
    </source>
</evidence>
<dbReference type="VEuPathDB" id="AmoebaDB:ACA1_149530"/>
<dbReference type="Proteomes" id="UP000011083">
    <property type="component" value="Unassembled WGS sequence"/>
</dbReference>
<feature type="compositionally biased region" description="Basic residues" evidence="7">
    <location>
        <begin position="472"/>
        <end position="489"/>
    </location>
</feature>
<dbReference type="InterPro" id="IPR000644">
    <property type="entry name" value="CBS_dom"/>
</dbReference>
<dbReference type="InterPro" id="IPR050100">
    <property type="entry name" value="TRAFAC_GTPase_members"/>
</dbReference>
<accession>L8HC62</accession>
<dbReference type="SUPFAM" id="SSF54631">
    <property type="entry name" value="CBS-domain pair"/>
    <property type="match status" value="2"/>
</dbReference>
<dbReference type="InterPro" id="IPR009001">
    <property type="entry name" value="Transl_elong_EF1A/Init_IF2_C"/>
</dbReference>
<feature type="compositionally biased region" description="Basic and acidic residues" evidence="7">
    <location>
        <begin position="490"/>
        <end position="500"/>
    </location>
</feature>
<dbReference type="Pfam" id="PF03144">
    <property type="entry name" value="GTP_EFTU_D2"/>
    <property type="match status" value="1"/>
</dbReference>
<feature type="compositionally biased region" description="Low complexity" evidence="7">
    <location>
        <begin position="395"/>
        <end position="422"/>
    </location>
</feature>
<evidence type="ECO:0000259" key="9">
    <source>
        <dbReference type="PROSITE" id="PS51722"/>
    </source>
</evidence>
<comment type="subcellular location">
    <subcellularLocation>
        <location evidence="1">Cytoplasm</location>
    </subcellularLocation>
</comment>
<dbReference type="InterPro" id="IPR046342">
    <property type="entry name" value="CBS_dom_sf"/>
</dbReference>
<keyword evidence="10" id="KW-0251">Elongation factor</keyword>
<dbReference type="InterPro" id="IPR009000">
    <property type="entry name" value="Transl_B-barrel_sf"/>
</dbReference>
<keyword evidence="5" id="KW-0342">GTP-binding</keyword>
<keyword evidence="3" id="KW-0963">Cytoplasm</keyword>
<evidence type="ECO:0000313" key="10">
    <source>
        <dbReference type="EMBL" id="ELR22785.1"/>
    </source>
</evidence>
<dbReference type="Pfam" id="PF00009">
    <property type="entry name" value="GTP_EFTU"/>
    <property type="match status" value="1"/>
</dbReference>
<reference evidence="10 11" key="1">
    <citation type="journal article" date="2013" name="Genome Biol.">
        <title>Genome of Acanthamoeba castellanii highlights extensive lateral gene transfer and early evolution of tyrosine kinase signaling.</title>
        <authorList>
            <person name="Clarke M."/>
            <person name="Lohan A.J."/>
            <person name="Liu B."/>
            <person name="Lagkouvardos I."/>
            <person name="Roy S."/>
            <person name="Zafar N."/>
            <person name="Bertelli C."/>
            <person name="Schilde C."/>
            <person name="Kianianmomeni A."/>
            <person name="Burglin T.R."/>
            <person name="Frech C."/>
            <person name="Turcotte B."/>
            <person name="Kopec K.O."/>
            <person name="Synnott J.M."/>
            <person name="Choo C."/>
            <person name="Paponov I."/>
            <person name="Finkler A."/>
            <person name="Soon Heng Tan C."/>
            <person name="Hutchins A.P."/>
            <person name="Weinmeier T."/>
            <person name="Rattei T."/>
            <person name="Chu J.S."/>
            <person name="Gimenez G."/>
            <person name="Irimia M."/>
            <person name="Rigden D.J."/>
            <person name="Fitzpatrick D.A."/>
            <person name="Lorenzo-Morales J."/>
            <person name="Bateman A."/>
            <person name="Chiu C.H."/>
            <person name="Tang P."/>
            <person name="Hegemann P."/>
            <person name="Fromm H."/>
            <person name="Raoult D."/>
            <person name="Greub G."/>
            <person name="Miranda-Saavedra D."/>
            <person name="Chen N."/>
            <person name="Nash P."/>
            <person name="Ginger M.L."/>
            <person name="Horn M."/>
            <person name="Schaap P."/>
            <person name="Caler L."/>
            <person name="Loftus B."/>
        </authorList>
    </citation>
    <scope>NUCLEOTIDE SEQUENCE [LARGE SCALE GENOMIC DNA]</scope>
    <source>
        <strain evidence="10 11">Neff</strain>
    </source>
</reference>
<dbReference type="Gene3D" id="2.40.30.10">
    <property type="entry name" value="Translation factors"/>
    <property type="match status" value="2"/>
</dbReference>
<dbReference type="SMART" id="SM00116">
    <property type="entry name" value="CBS"/>
    <property type="match status" value="4"/>
</dbReference>
<dbReference type="InterPro" id="IPR004161">
    <property type="entry name" value="EFTu-like_2"/>
</dbReference>
<proteinExistence type="inferred from homology"/>
<evidence type="ECO:0000256" key="2">
    <source>
        <dbReference type="ARBA" id="ARBA00007249"/>
    </source>
</evidence>
<sequence>MQHDRDTISQFLLTHKCYDIMPGTGKIVVLDTALPVKAAFVALIDNDVKSAPLWDSEAGDYVGMITVSDFRNILRHFHAASPGADLAPLLEEHEIRIMGGSMSDALITVRPEESLHGAALALLQHRIHRLPIMDPVDRTILHIITHRKINNFLVKNLAGAVGLLAMSIEELGIGTFAGVVTVGAETPVIGVLDLLARHNISAVPVVDERGVALGVYANSDIVDIARRRTFSDLDRPVSDILLRRSTQRVIHSCHPKDPLQLVLQRFNKTKVHRLIATDSQGRVLGIVSLSDILKAFLLPHTATATAQPRPDLLPALADQHQQMPHMDEHSASANSPSETAQLAAAPAPASKLKFNVNAPAFKPSFNVNAPVFKPKAAAPATAAPEEPKATEEEAAPVSSSTTTTTATPEPAAAATVTTPVAAEPEEPAHGEEEGEEASAVPETTSDAPRKVIDPRDHLSIVLIGHVGSSRGKWTKGRSRSMRRRPRKKLAGADERAKGKTVEVGRAHFTTETRRFTILDAPGHKNYVPNMIGGAACADVGILVISARINEFEAGFDKGGQTREHTMLAKTLGVSRLVVVINKMDDKSVMWSKERYDSILQKLQPFLKQVGFGPKDVSMLPISGITGANLLQPLDASVCDWYQGPSLVQVLDGLRPPKRDPAAALRIPILDRIKDAGKVFIEGKVESGTVRVGQKVVVMPTKQAGVVLSVASDFAPDLDGAAAGEYVRIVVSGVSDDQIRAGFVVCDAEHPIVAVPQFEAQLAVIDLLEHKPIISPGYTAVFHAHTAVEECTIKLILGTIDKKTGEVSKQKPKFVKKGAFVSARIQLTQPVCLDTYKDFPQLGRFTLRDEGKTIAIGKVTRLPGARPGAK</sequence>
<organism evidence="10 11">
    <name type="scientific">Acanthamoeba castellanii (strain ATCC 30010 / Neff)</name>
    <dbReference type="NCBI Taxonomy" id="1257118"/>
    <lineage>
        <taxon>Eukaryota</taxon>
        <taxon>Amoebozoa</taxon>
        <taxon>Discosea</taxon>
        <taxon>Longamoebia</taxon>
        <taxon>Centramoebida</taxon>
        <taxon>Acanthamoebidae</taxon>
        <taxon>Acanthamoeba</taxon>
    </lineage>
</organism>
<evidence type="ECO:0000256" key="1">
    <source>
        <dbReference type="ARBA" id="ARBA00004496"/>
    </source>
</evidence>
<dbReference type="RefSeq" id="XP_004351562.1">
    <property type="nucleotide sequence ID" value="XM_004351510.1"/>
</dbReference>
<dbReference type="PROSITE" id="PS51371">
    <property type="entry name" value="CBS"/>
    <property type="match status" value="4"/>
</dbReference>
<dbReference type="SUPFAM" id="SSF50447">
    <property type="entry name" value="Translation proteins"/>
    <property type="match status" value="1"/>
</dbReference>
<protein>
    <submittedName>
        <fullName evidence="10">Elongation factor Tu GTP binding domain containing protein</fullName>
    </submittedName>
</protein>
<evidence type="ECO:0000256" key="7">
    <source>
        <dbReference type="SAM" id="MobiDB-lite"/>
    </source>
</evidence>
<feature type="region of interest" description="Disordered" evidence="7">
    <location>
        <begin position="469"/>
        <end position="500"/>
    </location>
</feature>
<dbReference type="InterPro" id="IPR000795">
    <property type="entry name" value="T_Tr_GTP-bd_dom"/>
</dbReference>
<keyword evidence="10" id="KW-0648">Protein biosynthesis</keyword>
<evidence type="ECO:0000256" key="3">
    <source>
        <dbReference type="ARBA" id="ARBA00022490"/>
    </source>
</evidence>
<dbReference type="GO" id="GO:0003746">
    <property type="term" value="F:translation elongation factor activity"/>
    <property type="evidence" value="ECO:0007669"/>
    <property type="project" value="UniProtKB-KW"/>
</dbReference>
<dbReference type="PROSITE" id="PS51722">
    <property type="entry name" value="G_TR_2"/>
    <property type="match status" value="1"/>
</dbReference>
<feature type="domain" description="CBS" evidence="8">
    <location>
        <begin position="246"/>
        <end position="303"/>
    </location>
</feature>
<dbReference type="OrthoDB" id="342024at2759"/>
<dbReference type="GO" id="GO:0003924">
    <property type="term" value="F:GTPase activity"/>
    <property type="evidence" value="ECO:0007669"/>
    <property type="project" value="InterPro"/>
</dbReference>
<feature type="compositionally biased region" description="Polar residues" evidence="7">
    <location>
        <begin position="331"/>
        <end position="340"/>
    </location>
</feature>
<evidence type="ECO:0000256" key="5">
    <source>
        <dbReference type="ARBA" id="ARBA00023134"/>
    </source>
</evidence>
<dbReference type="SUPFAM" id="SSF52540">
    <property type="entry name" value="P-loop containing nucleoside triphosphate hydrolases"/>
    <property type="match status" value="1"/>
</dbReference>
<feature type="domain" description="CBS" evidence="8">
    <location>
        <begin position="20"/>
        <end position="81"/>
    </location>
</feature>
<keyword evidence="6" id="KW-0129">CBS domain</keyword>
<feature type="region of interest" description="Disordered" evidence="7">
    <location>
        <begin position="378"/>
        <end position="450"/>
    </location>
</feature>
<dbReference type="InterPro" id="IPR027417">
    <property type="entry name" value="P-loop_NTPase"/>
</dbReference>
<feature type="domain" description="CBS" evidence="8">
    <location>
        <begin position="173"/>
        <end position="233"/>
    </location>
</feature>
<feature type="region of interest" description="Disordered" evidence="7">
    <location>
        <begin position="320"/>
        <end position="346"/>
    </location>
</feature>
<keyword evidence="4" id="KW-0547">Nucleotide-binding</keyword>
<dbReference type="STRING" id="1257118.L8HC62"/>
<evidence type="ECO:0000256" key="4">
    <source>
        <dbReference type="ARBA" id="ARBA00022741"/>
    </source>
</evidence>
<dbReference type="Gene3D" id="3.40.50.300">
    <property type="entry name" value="P-loop containing nucleotide triphosphate hydrolases"/>
    <property type="match status" value="1"/>
</dbReference>
<dbReference type="Pfam" id="PF00571">
    <property type="entry name" value="CBS"/>
    <property type="match status" value="3"/>
</dbReference>
<gene>
    <name evidence="10" type="ORF">ACA1_149530</name>
</gene>
<keyword evidence="11" id="KW-1185">Reference proteome</keyword>
<dbReference type="KEGG" id="acan:ACA1_149530"/>
<dbReference type="EMBL" id="KB007870">
    <property type="protein sequence ID" value="ELR22785.1"/>
    <property type="molecule type" value="Genomic_DNA"/>
</dbReference>
<dbReference type="CDD" id="cd04618">
    <property type="entry name" value="CBS_euAMPK_gamma-like_repeat1"/>
    <property type="match status" value="1"/>
</dbReference>
<evidence type="ECO:0000256" key="6">
    <source>
        <dbReference type="PROSITE-ProRule" id="PRU00703"/>
    </source>
</evidence>
<feature type="domain" description="CBS" evidence="8">
    <location>
        <begin position="102"/>
        <end position="159"/>
    </location>
</feature>
<dbReference type="InterPro" id="IPR054696">
    <property type="entry name" value="GTP-eEF1A_C"/>
</dbReference>
<feature type="domain" description="Tr-type G" evidence="9">
    <location>
        <begin position="455"/>
        <end position="645"/>
    </location>
</feature>
<dbReference type="PANTHER" id="PTHR23115">
    <property type="entry name" value="TRANSLATION FACTOR"/>
    <property type="match status" value="1"/>
</dbReference>
<dbReference type="GO" id="GO:0005737">
    <property type="term" value="C:cytoplasm"/>
    <property type="evidence" value="ECO:0007669"/>
    <property type="project" value="UniProtKB-SubCell"/>
</dbReference>
<dbReference type="Pfam" id="PF22594">
    <property type="entry name" value="GTP-eEF1A_C"/>
    <property type="match status" value="1"/>
</dbReference>
<dbReference type="Gene3D" id="3.10.580.10">
    <property type="entry name" value="CBS-domain"/>
    <property type="match status" value="2"/>
</dbReference>
<dbReference type="GO" id="GO:0005525">
    <property type="term" value="F:GTP binding"/>
    <property type="evidence" value="ECO:0007669"/>
    <property type="project" value="UniProtKB-KW"/>
</dbReference>
<name>L8HC62_ACACF</name>
<dbReference type="AlphaFoldDB" id="L8HC62"/>
<dbReference type="GeneID" id="14923744"/>